<dbReference type="Proteomes" id="UP000272706">
    <property type="component" value="Unassembled WGS sequence"/>
</dbReference>
<organism evidence="1 2">
    <name type="scientific">Mesorhizobium waimense</name>
    <dbReference type="NCBI Taxonomy" id="1300307"/>
    <lineage>
        <taxon>Bacteria</taxon>
        <taxon>Pseudomonadati</taxon>
        <taxon>Pseudomonadota</taxon>
        <taxon>Alphaproteobacteria</taxon>
        <taxon>Hyphomicrobiales</taxon>
        <taxon>Phyllobacteriaceae</taxon>
        <taxon>Mesorhizobium</taxon>
    </lineage>
</organism>
<comment type="caution">
    <text evidence="1">The sequence shown here is derived from an EMBL/GenBank/DDBJ whole genome shotgun (WGS) entry which is preliminary data.</text>
</comment>
<sequence length="73" mass="8265">MMMQSQIRCPSPPHLEPCQRAFWLPLSYAVEASGALWRHRLRDMIGMAACLAALGAPHPFFRLGRVNQAFNLK</sequence>
<keyword evidence="2" id="KW-1185">Reference proteome</keyword>
<evidence type="ECO:0000313" key="2">
    <source>
        <dbReference type="Proteomes" id="UP000272706"/>
    </source>
</evidence>
<dbReference type="AlphaFoldDB" id="A0A3A5JQE3"/>
<protein>
    <submittedName>
        <fullName evidence="1">Uncharacterized protein</fullName>
    </submittedName>
</protein>
<gene>
    <name evidence="1" type="ORF">D3227_39735</name>
</gene>
<accession>A0A3A5JQE3</accession>
<reference evidence="1 2" key="1">
    <citation type="submission" date="2018-09" db="EMBL/GenBank/DDBJ databases">
        <title>Mesorhizobium carmichaelinearum sp. nov. isolated from Carmichaelinea spp. root nodules in New Zealand.</title>
        <authorList>
            <person name="De Meyer S.E."/>
        </authorList>
    </citation>
    <scope>NUCLEOTIDE SEQUENCE [LARGE SCALE GENOMIC DNA]</scope>
    <source>
        <strain evidence="1 2">ICMP19557</strain>
    </source>
</reference>
<proteinExistence type="predicted"/>
<dbReference type="EMBL" id="QZWZ01000114">
    <property type="protein sequence ID" value="RJT21400.1"/>
    <property type="molecule type" value="Genomic_DNA"/>
</dbReference>
<name>A0A3A5JQE3_9HYPH</name>
<evidence type="ECO:0000313" key="1">
    <source>
        <dbReference type="EMBL" id="RJT21400.1"/>
    </source>
</evidence>